<proteinExistence type="predicted"/>
<sequence>MSALADSIRTSLRHASDPARAPAQQAYMKSAMPYLGVSVPLARRIARTAARSVPDADAILTAVRELWDVAAASEPHYREERYAAMALLAIPAMRDDPRMLATIEHMVRTGRWWDYTDELAHRVADELDERPEATAAIVRRWASDDDLWMRRIAIIAQLGRKDRVDRMLLADVLAPNLDDPEFFIRKAIGWALRDLARADPEWVRGYAQEHALSPLSRREALKHLGS</sequence>
<dbReference type="SUPFAM" id="SSF48371">
    <property type="entry name" value="ARM repeat"/>
    <property type="match status" value="1"/>
</dbReference>
<comment type="caution">
    <text evidence="2">The sequence shown here is derived from an EMBL/GenBank/DDBJ whole genome shotgun (WGS) entry which is preliminary data.</text>
</comment>
<dbReference type="RefSeq" id="WP_150447309.1">
    <property type="nucleotide sequence ID" value="NZ_VYSA01000001.1"/>
</dbReference>
<dbReference type="EMBL" id="VYSA01000001">
    <property type="protein sequence ID" value="KAA9110535.1"/>
    <property type="molecule type" value="Genomic_DNA"/>
</dbReference>
<dbReference type="AlphaFoldDB" id="A0A5J5J6D0"/>
<reference evidence="3" key="1">
    <citation type="submission" date="2019-09" db="EMBL/GenBank/DDBJ databases">
        <title>Mumia zhuanghuii sp. nov. isolated from the intestinal contents of plateau pika (Ochotona curzoniae) in the Qinghai-Tibet plateau of China.</title>
        <authorList>
            <person name="Tian Z."/>
        </authorList>
    </citation>
    <scope>NUCLEOTIDE SEQUENCE [LARGE SCALE GENOMIC DNA]</scope>
    <source>
        <strain evidence="3">JCM 30598</strain>
    </source>
</reference>
<accession>A0A5J5J6D0</accession>
<feature type="region of interest" description="Disordered" evidence="1">
    <location>
        <begin position="1"/>
        <end position="20"/>
    </location>
</feature>
<organism evidence="2 3">
    <name type="scientific">Microbacterium rhizomatis</name>
    <dbReference type="NCBI Taxonomy" id="1631477"/>
    <lineage>
        <taxon>Bacteria</taxon>
        <taxon>Bacillati</taxon>
        <taxon>Actinomycetota</taxon>
        <taxon>Actinomycetes</taxon>
        <taxon>Micrococcales</taxon>
        <taxon>Microbacteriaceae</taxon>
        <taxon>Microbacterium</taxon>
    </lineage>
</organism>
<dbReference type="InterPro" id="IPR016024">
    <property type="entry name" value="ARM-type_fold"/>
</dbReference>
<dbReference type="Gene3D" id="1.25.10.90">
    <property type="match status" value="1"/>
</dbReference>
<evidence type="ECO:0000256" key="1">
    <source>
        <dbReference type="SAM" id="MobiDB-lite"/>
    </source>
</evidence>
<gene>
    <name evidence="2" type="ORF">F6B43_02350</name>
</gene>
<dbReference type="OrthoDB" id="9775346at2"/>
<evidence type="ECO:0000313" key="2">
    <source>
        <dbReference type="EMBL" id="KAA9110535.1"/>
    </source>
</evidence>
<dbReference type="Proteomes" id="UP000325827">
    <property type="component" value="Unassembled WGS sequence"/>
</dbReference>
<dbReference type="Pfam" id="PF08713">
    <property type="entry name" value="DNA_alkylation"/>
    <property type="match status" value="1"/>
</dbReference>
<dbReference type="InterPro" id="IPR014825">
    <property type="entry name" value="DNA_alkylation"/>
</dbReference>
<dbReference type="PANTHER" id="PTHR34070">
    <property type="entry name" value="ARMADILLO-TYPE FOLD"/>
    <property type="match status" value="1"/>
</dbReference>
<keyword evidence="3" id="KW-1185">Reference proteome</keyword>
<protein>
    <submittedName>
        <fullName evidence="2">DNA alkylation repair protein</fullName>
    </submittedName>
</protein>
<evidence type="ECO:0000313" key="3">
    <source>
        <dbReference type="Proteomes" id="UP000325827"/>
    </source>
</evidence>
<name>A0A5J5J6D0_9MICO</name>
<dbReference type="PANTHER" id="PTHR34070:SF1">
    <property type="entry name" value="DNA ALKYLATION REPAIR PROTEIN"/>
    <property type="match status" value="1"/>
</dbReference>